<evidence type="ECO:0000256" key="7">
    <source>
        <dbReference type="SAM" id="Phobius"/>
    </source>
</evidence>
<proteinExistence type="predicted"/>
<dbReference type="PANTHER" id="PTHR35007:SF4">
    <property type="entry name" value="CONSERVED TRANSMEMBRANE PROTEIN-RELATED"/>
    <property type="match status" value="1"/>
</dbReference>
<accession>A0ABN3DJA3</accession>
<organism evidence="9 10">
    <name type="scientific">Kitasatospora cystarginea</name>
    <dbReference type="NCBI Taxonomy" id="58350"/>
    <lineage>
        <taxon>Bacteria</taxon>
        <taxon>Bacillati</taxon>
        <taxon>Actinomycetota</taxon>
        <taxon>Actinomycetes</taxon>
        <taxon>Kitasatosporales</taxon>
        <taxon>Streptomycetaceae</taxon>
        <taxon>Kitasatospora</taxon>
    </lineage>
</organism>
<evidence type="ECO:0000256" key="6">
    <source>
        <dbReference type="SAM" id="MobiDB-lite"/>
    </source>
</evidence>
<keyword evidence="3 7" id="KW-0812">Transmembrane</keyword>
<name>A0ABN3DJA3_9ACTN</name>
<keyword evidence="4 7" id="KW-1133">Transmembrane helix</keyword>
<dbReference type="InterPro" id="IPR018076">
    <property type="entry name" value="T2SS_GspF_dom"/>
</dbReference>
<keyword evidence="5 7" id="KW-0472">Membrane</keyword>
<evidence type="ECO:0000256" key="1">
    <source>
        <dbReference type="ARBA" id="ARBA00004651"/>
    </source>
</evidence>
<feature type="transmembrane region" description="Helical" evidence="7">
    <location>
        <begin position="233"/>
        <end position="251"/>
    </location>
</feature>
<evidence type="ECO:0000256" key="5">
    <source>
        <dbReference type="ARBA" id="ARBA00023136"/>
    </source>
</evidence>
<feature type="transmembrane region" description="Helical" evidence="7">
    <location>
        <begin position="6"/>
        <end position="23"/>
    </location>
</feature>
<sequence>MISGQLFWVVGTIGAVAGFRSTLGRRTRAAERVRGLFGRAAGGGRRDLAHGLLARARSGWLGRLAPELLVLPVGLAFGLHVRSPVPLVVATVAVVPLRRWRHRRRLAAEARTRATAVIELCTGLAAELRAGATADQALGSVIVRTSLWAGLGAEPAARLAAGRYGADIPAALRFVAELPGGQGAAAVAACWEVTAESGTGLAAGLDQLADALRAERALNEEIAGELAGPRTTIVVLGALPLIGLLLGAALGAKPIQVLLHRPIGLGCLVIGALLEAAGLAWTARIVRAAEAAGGLPARGGPVGRPEPPARRPVVEPDPARDEAATRDAGGRRRATDVQGCAIECGISRSRAGRAEVGW</sequence>
<protein>
    <recommendedName>
        <fullName evidence="8">Type II secretion system protein GspF domain-containing protein</fullName>
    </recommendedName>
</protein>
<comment type="subcellular location">
    <subcellularLocation>
        <location evidence="1">Cell membrane</location>
        <topology evidence="1">Multi-pass membrane protein</topology>
    </subcellularLocation>
</comment>
<dbReference type="Pfam" id="PF00482">
    <property type="entry name" value="T2SSF"/>
    <property type="match status" value="1"/>
</dbReference>
<dbReference type="Proteomes" id="UP001500305">
    <property type="component" value="Unassembled WGS sequence"/>
</dbReference>
<keyword evidence="2" id="KW-1003">Cell membrane</keyword>
<dbReference type="PANTHER" id="PTHR35007">
    <property type="entry name" value="INTEGRAL MEMBRANE PROTEIN-RELATED"/>
    <property type="match status" value="1"/>
</dbReference>
<gene>
    <name evidence="9" type="ORF">GCM10010430_11420</name>
</gene>
<reference evidence="9 10" key="1">
    <citation type="journal article" date="2019" name="Int. J. Syst. Evol. Microbiol.">
        <title>The Global Catalogue of Microorganisms (GCM) 10K type strain sequencing project: providing services to taxonomists for standard genome sequencing and annotation.</title>
        <authorList>
            <consortium name="The Broad Institute Genomics Platform"/>
            <consortium name="The Broad Institute Genome Sequencing Center for Infectious Disease"/>
            <person name="Wu L."/>
            <person name="Ma J."/>
        </authorList>
    </citation>
    <scope>NUCLEOTIDE SEQUENCE [LARGE SCALE GENOMIC DNA]</scope>
    <source>
        <strain evidence="9 10">JCM 7356</strain>
    </source>
</reference>
<evidence type="ECO:0000256" key="2">
    <source>
        <dbReference type="ARBA" id="ARBA00022475"/>
    </source>
</evidence>
<evidence type="ECO:0000313" key="9">
    <source>
        <dbReference type="EMBL" id="GAA2232522.1"/>
    </source>
</evidence>
<keyword evidence="10" id="KW-1185">Reference proteome</keyword>
<evidence type="ECO:0000259" key="8">
    <source>
        <dbReference type="Pfam" id="PF00482"/>
    </source>
</evidence>
<feature type="compositionally biased region" description="Basic and acidic residues" evidence="6">
    <location>
        <begin position="307"/>
        <end position="334"/>
    </location>
</feature>
<dbReference type="EMBL" id="BAAATR010000003">
    <property type="protein sequence ID" value="GAA2232522.1"/>
    <property type="molecule type" value="Genomic_DNA"/>
</dbReference>
<evidence type="ECO:0000313" key="10">
    <source>
        <dbReference type="Proteomes" id="UP001500305"/>
    </source>
</evidence>
<evidence type="ECO:0000256" key="4">
    <source>
        <dbReference type="ARBA" id="ARBA00022989"/>
    </source>
</evidence>
<feature type="domain" description="Type II secretion system protein GspF" evidence="8">
    <location>
        <begin position="123"/>
        <end position="245"/>
    </location>
</feature>
<evidence type="ECO:0000256" key="3">
    <source>
        <dbReference type="ARBA" id="ARBA00022692"/>
    </source>
</evidence>
<comment type="caution">
    <text evidence="9">The sequence shown here is derived from an EMBL/GenBank/DDBJ whole genome shotgun (WGS) entry which is preliminary data.</text>
</comment>
<feature type="region of interest" description="Disordered" evidence="6">
    <location>
        <begin position="296"/>
        <end position="334"/>
    </location>
</feature>
<feature type="transmembrane region" description="Helical" evidence="7">
    <location>
        <begin position="263"/>
        <end position="281"/>
    </location>
</feature>